<evidence type="ECO:0000259" key="1">
    <source>
        <dbReference type="Pfam" id="PF05050"/>
    </source>
</evidence>
<dbReference type="GO" id="GO:0032259">
    <property type="term" value="P:methylation"/>
    <property type="evidence" value="ECO:0007669"/>
    <property type="project" value="UniProtKB-KW"/>
</dbReference>
<dbReference type="SUPFAM" id="SSF53335">
    <property type="entry name" value="S-adenosyl-L-methionine-dependent methyltransferases"/>
    <property type="match status" value="1"/>
</dbReference>
<dbReference type="InterPro" id="IPR029063">
    <property type="entry name" value="SAM-dependent_MTases_sf"/>
</dbReference>
<dbReference type="Pfam" id="PF05050">
    <property type="entry name" value="Methyltransf_21"/>
    <property type="match status" value="1"/>
</dbReference>
<dbReference type="InterPro" id="IPR006342">
    <property type="entry name" value="FkbM_mtfrase"/>
</dbReference>
<comment type="caution">
    <text evidence="2">The sequence shown here is derived from an EMBL/GenBank/DDBJ whole genome shotgun (WGS) entry which is preliminary data.</text>
</comment>
<protein>
    <submittedName>
        <fullName evidence="2">FkbM family methyltransferase</fullName>
    </submittedName>
</protein>
<dbReference type="NCBIfam" id="TIGR01444">
    <property type="entry name" value="fkbM_fam"/>
    <property type="match status" value="1"/>
</dbReference>
<organism evidence="2 3">
    <name type="scientific">Stella humosa</name>
    <dbReference type="NCBI Taxonomy" id="94"/>
    <lineage>
        <taxon>Bacteria</taxon>
        <taxon>Pseudomonadati</taxon>
        <taxon>Pseudomonadota</taxon>
        <taxon>Alphaproteobacteria</taxon>
        <taxon>Rhodospirillales</taxon>
        <taxon>Stellaceae</taxon>
        <taxon>Stella</taxon>
    </lineage>
</organism>
<dbReference type="GO" id="GO:0008168">
    <property type="term" value="F:methyltransferase activity"/>
    <property type="evidence" value="ECO:0007669"/>
    <property type="project" value="UniProtKB-KW"/>
</dbReference>
<name>A0A3N1ME73_9PROT</name>
<dbReference type="Proteomes" id="UP000278222">
    <property type="component" value="Unassembled WGS sequence"/>
</dbReference>
<sequence length="278" mass="29431">MRMGHLVQADLELADGSRRFWMDSCGGRDQVAMSLLHGGWAAYEAPLPALVAAWCQGLHPTFLDVGANTGFYSLLAAAAGARQVHAFEPVAEILDILRANLASSEAGGQVLVHPLALGDQDGAVPLYLPPSGHGLVETSASINRTFRATHSDVREVRLARLDAVLPPAGWDGGPVVLKLDVETHEPAVLAGARGWLDRARPAIVCEILPGTDPAALPTLLADSGYRHFALAPDGDPRRPVLTATPAIHANPHQRDHVFLPAEAAESWLTQPGIASRPA</sequence>
<keyword evidence="2" id="KW-0489">Methyltransferase</keyword>
<accession>A0A3N1ME73</accession>
<dbReference type="Gene3D" id="3.40.50.150">
    <property type="entry name" value="Vaccinia Virus protein VP39"/>
    <property type="match status" value="1"/>
</dbReference>
<dbReference type="CDD" id="cd02440">
    <property type="entry name" value="AdoMet_MTases"/>
    <property type="match status" value="1"/>
</dbReference>
<dbReference type="RefSeq" id="WP_123687844.1">
    <property type="nucleotide sequence ID" value="NZ_AP019700.1"/>
</dbReference>
<evidence type="ECO:0000313" key="3">
    <source>
        <dbReference type="Proteomes" id="UP000278222"/>
    </source>
</evidence>
<gene>
    <name evidence="2" type="ORF">EDC65_0212</name>
</gene>
<evidence type="ECO:0000313" key="2">
    <source>
        <dbReference type="EMBL" id="ROQ01040.1"/>
    </source>
</evidence>
<dbReference type="PANTHER" id="PTHR34203">
    <property type="entry name" value="METHYLTRANSFERASE, FKBM FAMILY PROTEIN"/>
    <property type="match status" value="1"/>
</dbReference>
<dbReference type="AlphaFoldDB" id="A0A3N1ME73"/>
<feature type="domain" description="Methyltransferase FkbM" evidence="1">
    <location>
        <begin position="64"/>
        <end position="226"/>
    </location>
</feature>
<dbReference type="EMBL" id="RJKX01000011">
    <property type="protein sequence ID" value="ROQ01040.1"/>
    <property type="molecule type" value="Genomic_DNA"/>
</dbReference>
<proteinExistence type="predicted"/>
<dbReference type="OrthoDB" id="5679686at2"/>
<dbReference type="InterPro" id="IPR052514">
    <property type="entry name" value="SAM-dependent_MTase"/>
</dbReference>
<reference evidence="2 3" key="1">
    <citation type="submission" date="2018-11" db="EMBL/GenBank/DDBJ databases">
        <title>Genomic Encyclopedia of Type Strains, Phase IV (KMG-IV): sequencing the most valuable type-strain genomes for metagenomic binning, comparative biology and taxonomic classification.</title>
        <authorList>
            <person name="Goeker M."/>
        </authorList>
    </citation>
    <scope>NUCLEOTIDE SEQUENCE [LARGE SCALE GENOMIC DNA]</scope>
    <source>
        <strain evidence="2 3">DSM 5900</strain>
    </source>
</reference>
<keyword evidence="2" id="KW-0808">Transferase</keyword>
<keyword evidence="3" id="KW-1185">Reference proteome</keyword>
<dbReference type="PANTHER" id="PTHR34203:SF13">
    <property type="entry name" value="EXPRESSED PROTEIN"/>
    <property type="match status" value="1"/>
</dbReference>